<protein>
    <submittedName>
        <fullName evidence="6">P-loop containing nucleoside triphosphate hydrolase protein</fullName>
    </submittedName>
</protein>
<dbReference type="SUPFAM" id="SSF52540">
    <property type="entry name" value="P-loop containing nucleoside triphosphate hydrolases"/>
    <property type="match status" value="1"/>
</dbReference>
<feature type="domain" description="AAA+ ATPase" evidence="4">
    <location>
        <begin position="187"/>
        <end position="371"/>
    </location>
</feature>
<keyword evidence="7" id="KW-1185">Reference proteome</keyword>
<dbReference type="GO" id="GO:0051603">
    <property type="term" value="P:proteolysis involved in protein catabolic process"/>
    <property type="evidence" value="ECO:0007669"/>
    <property type="project" value="TreeGrafter"/>
</dbReference>
<dbReference type="PANTHER" id="PTHR48102:SF7">
    <property type="entry name" value="ATP-DEPENDENT CLP PROTEASE ATP-BINDING SUBUNIT CLPX-LIKE, MITOCHONDRIAL"/>
    <property type="match status" value="1"/>
</dbReference>
<dbReference type="InterPro" id="IPR027417">
    <property type="entry name" value="P-loop_NTPase"/>
</dbReference>
<accession>A0A6A6V5W7</accession>
<evidence type="ECO:0000256" key="3">
    <source>
        <dbReference type="SAM" id="MobiDB-lite"/>
    </source>
</evidence>
<dbReference type="PANTHER" id="PTHR48102">
    <property type="entry name" value="ATP-DEPENDENT CLP PROTEASE ATP-BINDING SUBUNIT CLPX-LIKE, MITOCHONDRIAL-RELATED"/>
    <property type="match status" value="1"/>
</dbReference>
<dbReference type="InterPro" id="IPR003959">
    <property type="entry name" value="ATPase_AAA_core"/>
</dbReference>
<dbReference type="OrthoDB" id="1721884at2759"/>
<evidence type="ECO:0000256" key="2">
    <source>
        <dbReference type="ARBA" id="ARBA00022840"/>
    </source>
</evidence>
<dbReference type="GO" id="GO:0005759">
    <property type="term" value="C:mitochondrial matrix"/>
    <property type="evidence" value="ECO:0007669"/>
    <property type="project" value="TreeGrafter"/>
</dbReference>
<evidence type="ECO:0000256" key="1">
    <source>
        <dbReference type="ARBA" id="ARBA00022741"/>
    </source>
</evidence>
<keyword evidence="6" id="KW-0378">Hydrolase</keyword>
<dbReference type="FunFam" id="1.10.8.60:FF:000138">
    <property type="entry name" value="ATP-dependent Clp protease ATP-binding subunit ClpX"/>
    <property type="match status" value="1"/>
</dbReference>
<dbReference type="Pfam" id="PF10431">
    <property type="entry name" value="ClpB_D2-small"/>
    <property type="match status" value="1"/>
</dbReference>
<reference evidence="6" key="1">
    <citation type="journal article" date="2020" name="Stud. Mycol.">
        <title>101 Dothideomycetes genomes: a test case for predicting lifestyles and emergence of pathogens.</title>
        <authorList>
            <person name="Haridas S."/>
            <person name="Albert R."/>
            <person name="Binder M."/>
            <person name="Bloem J."/>
            <person name="Labutti K."/>
            <person name="Salamov A."/>
            <person name="Andreopoulos B."/>
            <person name="Baker S."/>
            <person name="Barry K."/>
            <person name="Bills G."/>
            <person name="Bluhm B."/>
            <person name="Cannon C."/>
            <person name="Castanera R."/>
            <person name="Culley D."/>
            <person name="Daum C."/>
            <person name="Ezra D."/>
            <person name="Gonzalez J."/>
            <person name="Henrissat B."/>
            <person name="Kuo A."/>
            <person name="Liang C."/>
            <person name="Lipzen A."/>
            <person name="Lutzoni F."/>
            <person name="Magnuson J."/>
            <person name="Mondo S."/>
            <person name="Nolan M."/>
            <person name="Ohm R."/>
            <person name="Pangilinan J."/>
            <person name="Park H.-J."/>
            <person name="Ramirez L."/>
            <person name="Alfaro M."/>
            <person name="Sun H."/>
            <person name="Tritt A."/>
            <person name="Yoshinaga Y."/>
            <person name="Zwiers L.-H."/>
            <person name="Turgeon B."/>
            <person name="Goodwin S."/>
            <person name="Spatafora J."/>
            <person name="Crous P."/>
            <person name="Grigoriev I."/>
        </authorList>
    </citation>
    <scope>NUCLEOTIDE SEQUENCE</scope>
    <source>
        <strain evidence="6">CBS 119925</strain>
    </source>
</reference>
<evidence type="ECO:0000313" key="7">
    <source>
        <dbReference type="Proteomes" id="UP000799440"/>
    </source>
</evidence>
<dbReference type="GO" id="GO:0016887">
    <property type="term" value="F:ATP hydrolysis activity"/>
    <property type="evidence" value="ECO:0007669"/>
    <property type="project" value="InterPro"/>
</dbReference>
<dbReference type="GO" id="GO:0005524">
    <property type="term" value="F:ATP binding"/>
    <property type="evidence" value="ECO:0007669"/>
    <property type="project" value="UniProtKB-KW"/>
</dbReference>
<feature type="compositionally biased region" description="Basic and acidic residues" evidence="3">
    <location>
        <begin position="133"/>
        <end position="146"/>
    </location>
</feature>
<dbReference type="AlphaFoldDB" id="A0A6A6V5W7"/>
<gene>
    <name evidence="6" type="ORF">M011DRAFT_470442</name>
</gene>
<keyword evidence="2" id="KW-0067">ATP-binding</keyword>
<dbReference type="InterPro" id="IPR050052">
    <property type="entry name" value="ATP-dep_Clp_protease_ClpX"/>
</dbReference>
<evidence type="ECO:0000259" key="5">
    <source>
        <dbReference type="SMART" id="SM01086"/>
    </source>
</evidence>
<dbReference type="Proteomes" id="UP000799440">
    <property type="component" value="Unassembled WGS sequence"/>
</dbReference>
<feature type="region of interest" description="Disordered" evidence="3">
    <location>
        <begin position="302"/>
        <end position="321"/>
    </location>
</feature>
<organism evidence="6 7">
    <name type="scientific">Sporormia fimetaria CBS 119925</name>
    <dbReference type="NCBI Taxonomy" id="1340428"/>
    <lineage>
        <taxon>Eukaryota</taxon>
        <taxon>Fungi</taxon>
        <taxon>Dikarya</taxon>
        <taxon>Ascomycota</taxon>
        <taxon>Pezizomycotina</taxon>
        <taxon>Dothideomycetes</taxon>
        <taxon>Pleosporomycetidae</taxon>
        <taxon>Pleosporales</taxon>
        <taxon>Sporormiaceae</taxon>
        <taxon>Sporormia</taxon>
    </lineage>
</organism>
<dbReference type="Pfam" id="PF07724">
    <property type="entry name" value="AAA_2"/>
    <property type="match status" value="1"/>
</dbReference>
<dbReference type="InterPro" id="IPR019489">
    <property type="entry name" value="Clp_ATPase_C"/>
</dbReference>
<name>A0A6A6V5W7_9PLEO</name>
<keyword evidence="1" id="KW-0547">Nucleotide-binding</keyword>
<feature type="domain" description="Clp ATPase C-terminal" evidence="5">
    <location>
        <begin position="439"/>
        <end position="528"/>
    </location>
</feature>
<evidence type="ECO:0000313" key="6">
    <source>
        <dbReference type="EMBL" id="KAF2744597.1"/>
    </source>
</evidence>
<sequence length="581" mass="64043">MRRLATSTFVVAISPQARRSYLALSTIGRAFSTTSPRRTNALFSRNDFDGQGFVGSYEPGEPLHGPLSNASLTGAPRIIPKELKEHLDKYVVGQERAKKKLSTAIYNHYQRIEEKERRERELEALEAQAMRRELRHRERSQRHPVEDEFPGQQATVLYPPSPTQPPEPPSPPLQTTKLVDNSPMGIEKSNLLMLGPTGVGKTLMIKTLARVLDVPISMSNCTTFTQAGYIGEDVEGCVQRLLIAANYDIKAAEKGIVILDEFDKISAKKGLSAAGKDVAGEGVQQAFLPLLEGTNVRVTLKTERGAGGPKGPPGSSNYPPAQEKEAVYNVRTDNILFICSGAFVNLPKIILDRISKGSMGFGAHVRNSASHSSVHDSQLVGESALFRKHLPFYVQSEPQQKLDQIFNVLDLVQPADLQKFGLIPELLGRIPSLCSVTALDVDALVRVLTEPNNSLVSQYIQLFHNSGIELRITNYALREIAKKALEMETGARGLRTVLERLLEESMFEAPGSYVKHILVNRDAAQLKCAPLFFMRGQSHSFAAALAHEEDAYEEEMGTGVKKEHVNSFQEFRKQGYAVGAG</sequence>
<dbReference type="InterPro" id="IPR003593">
    <property type="entry name" value="AAA+_ATPase"/>
</dbReference>
<feature type="region of interest" description="Disordered" evidence="3">
    <location>
        <begin position="133"/>
        <end position="180"/>
    </location>
</feature>
<dbReference type="Gene3D" id="3.40.50.300">
    <property type="entry name" value="P-loop containing nucleotide triphosphate hydrolases"/>
    <property type="match status" value="1"/>
</dbReference>
<dbReference type="SMART" id="SM01086">
    <property type="entry name" value="ClpB_D2-small"/>
    <property type="match status" value="1"/>
</dbReference>
<dbReference type="SMART" id="SM00382">
    <property type="entry name" value="AAA"/>
    <property type="match status" value="1"/>
</dbReference>
<proteinExistence type="predicted"/>
<dbReference type="Gene3D" id="1.10.8.60">
    <property type="match status" value="1"/>
</dbReference>
<evidence type="ECO:0000259" key="4">
    <source>
        <dbReference type="SMART" id="SM00382"/>
    </source>
</evidence>
<dbReference type="EMBL" id="MU006588">
    <property type="protein sequence ID" value="KAF2744597.1"/>
    <property type="molecule type" value="Genomic_DNA"/>
</dbReference>
<feature type="compositionally biased region" description="Pro residues" evidence="3">
    <location>
        <begin position="159"/>
        <end position="172"/>
    </location>
</feature>